<accession>A0A6A6K3K4</accession>
<evidence type="ECO:0000256" key="1">
    <source>
        <dbReference type="ARBA" id="ARBA00004651"/>
    </source>
</evidence>
<comment type="subcellular location">
    <subcellularLocation>
        <location evidence="1">Cell membrane</location>
        <topology evidence="1">Multi-pass membrane protein</topology>
    </subcellularLocation>
</comment>
<evidence type="ECO:0000313" key="8">
    <source>
        <dbReference type="EMBL" id="KAF2281979.1"/>
    </source>
</evidence>
<feature type="transmembrane region" description="Helical" evidence="6">
    <location>
        <begin position="134"/>
        <end position="162"/>
    </location>
</feature>
<feature type="transmembrane region" description="Helical" evidence="6">
    <location>
        <begin position="100"/>
        <end position="122"/>
    </location>
</feature>
<dbReference type="InterPro" id="IPR025383">
    <property type="entry name" value="MrpA_C/MbhD"/>
</dbReference>
<evidence type="ECO:0000313" key="9">
    <source>
        <dbReference type="Proteomes" id="UP000467840"/>
    </source>
</evidence>
<keyword evidence="9" id="KW-1185">Reference proteome</keyword>
<comment type="caution">
    <text evidence="8">The sequence shown here is derived from an EMBL/GenBank/DDBJ whole genome shotgun (WGS) entry which is preliminary data.</text>
</comment>
<keyword evidence="4 6" id="KW-1133">Transmembrane helix</keyword>
<dbReference type="GO" id="GO:0015297">
    <property type="term" value="F:antiporter activity"/>
    <property type="evidence" value="ECO:0007669"/>
    <property type="project" value="InterPro"/>
</dbReference>
<sequence>MSAMLYKVIVSRLVGDRMLAASAFNTFGVVLITAFGVLTGMVTLGAGLFFVVIAAVGAFRFPDLRSRVHAVGVADSVGVALVLCGLAMQCGLSVFTIKMFVLVVLLWITSTTACNAIVGALMSRCKSDDTDGAAAVALCEGVLVNTIVMCTFSLTMAAAHLVMAAPDVAITEAAVGAGLSTALTLVVLSRLGYVGRDKVGYVWTNCSAVRVLLAASIALSMFLALMCAVLDLPEFGDAASPANIQAAAYFEHTSRYVEIPNVVTAILASFRGYDTMGETLVVFTAAMCVSLLLDGGGKKNA</sequence>
<dbReference type="NCBIfam" id="NF009159">
    <property type="entry name" value="PRK12504.1"/>
    <property type="match status" value="1"/>
</dbReference>
<evidence type="ECO:0000256" key="5">
    <source>
        <dbReference type="ARBA" id="ARBA00023136"/>
    </source>
</evidence>
<dbReference type="EMBL" id="JAAGAX010000511">
    <property type="protein sequence ID" value="KAF2281979.1"/>
    <property type="molecule type" value="Genomic_DNA"/>
</dbReference>
<feature type="transmembrane region" description="Helical" evidence="6">
    <location>
        <begin position="168"/>
        <end position="188"/>
    </location>
</feature>
<dbReference type="InterPro" id="IPR005133">
    <property type="entry name" value="PhaG_MnhG_YufB"/>
</dbReference>
<proteinExistence type="predicted"/>
<name>A0A6A6K3K4_HEVBR</name>
<gene>
    <name evidence="8" type="ORF">GH714_042803</name>
</gene>
<dbReference type="GO" id="GO:0005886">
    <property type="term" value="C:plasma membrane"/>
    <property type="evidence" value="ECO:0007669"/>
    <property type="project" value="UniProtKB-SubCell"/>
</dbReference>
<feature type="transmembrane region" description="Helical" evidence="6">
    <location>
        <begin position="279"/>
        <end position="297"/>
    </location>
</feature>
<dbReference type="Proteomes" id="UP000467840">
    <property type="component" value="Unassembled WGS sequence"/>
</dbReference>
<keyword evidence="2" id="KW-1003">Cell membrane</keyword>
<dbReference type="PANTHER" id="PTHR43373:SF1">
    <property type="entry name" value="NA(+)_H(+) ANTIPORTER SUBUNIT A"/>
    <property type="match status" value="1"/>
</dbReference>
<dbReference type="Pfam" id="PF13244">
    <property type="entry name" value="MbhD"/>
    <property type="match status" value="1"/>
</dbReference>
<organism evidence="8 9">
    <name type="scientific">Hevea brasiliensis</name>
    <name type="common">Para rubber tree</name>
    <name type="synonym">Siphonia brasiliensis</name>
    <dbReference type="NCBI Taxonomy" id="3981"/>
    <lineage>
        <taxon>Eukaryota</taxon>
        <taxon>Viridiplantae</taxon>
        <taxon>Streptophyta</taxon>
        <taxon>Embryophyta</taxon>
        <taxon>Tracheophyta</taxon>
        <taxon>Spermatophyta</taxon>
        <taxon>Magnoliopsida</taxon>
        <taxon>eudicotyledons</taxon>
        <taxon>Gunneridae</taxon>
        <taxon>Pentapetalae</taxon>
        <taxon>rosids</taxon>
        <taxon>fabids</taxon>
        <taxon>Malpighiales</taxon>
        <taxon>Euphorbiaceae</taxon>
        <taxon>Crotonoideae</taxon>
        <taxon>Micrandreae</taxon>
        <taxon>Hevea</taxon>
    </lineage>
</organism>
<dbReference type="AlphaFoldDB" id="A0A6A6K3K4"/>
<evidence type="ECO:0000256" key="4">
    <source>
        <dbReference type="ARBA" id="ARBA00022989"/>
    </source>
</evidence>
<feature type="transmembrane region" description="Helical" evidence="6">
    <location>
        <begin position="44"/>
        <end position="61"/>
    </location>
</feature>
<evidence type="ECO:0000259" key="7">
    <source>
        <dbReference type="Pfam" id="PF13244"/>
    </source>
</evidence>
<feature type="transmembrane region" description="Helical" evidence="6">
    <location>
        <begin position="209"/>
        <end position="232"/>
    </location>
</feature>
<dbReference type="PANTHER" id="PTHR43373">
    <property type="entry name" value="NA(+)/H(+) ANTIPORTER SUBUNIT"/>
    <property type="match status" value="1"/>
</dbReference>
<dbReference type="NCBIfam" id="NF009311">
    <property type="entry name" value="PRK12670.1"/>
    <property type="match status" value="1"/>
</dbReference>
<evidence type="ECO:0000256" key="2">
    <source>
        <dbReference type="ARBA" id="ARBA00022475"/>
    </source>
</evidence>
<dbReference type="GO" id="GO:0098662">
    <property type="term" value="P:inorganic cation transmembrane transport"/>
    <property type="evidence" value="ECO:0007669"/>
    <property type="project" value="InterPro"/>
</dbReference>
<keyword evidence="3 6" id="KW-0812">Transmembrane</keyword>
<reference evidence="8 9" key="1">
    <citation type="journal article" date="2020" name="Mol. Plant">
        <title>The Chromosome-Based Rubber Tree Genome Provides New Insights into Spurge Genome Evolution and Rubber Biosynthesis.</title>
        <authorList>
            <person name="Liu J."/>
            <person name="Shi C."/>
            <person name="Shi C.C."/>
            <person name="Li W."/>
            <person name="Zhang Q.J."/>
            <person name="Zhang Y."/>
            <person name="Li K."/>
            <person name="Lu H.F."/>
            <person name="Shi C."/>
            <person name="Zhu S.T."/>
            <person name="Xiao Z.Y."/>
            <person name="Nan H."/>
            <person name="Yue Y."/>
            <person name="Zhu X.G."/>
            <person name="Wu Y."/>
            <person name="Hong X.N."/>
            <person name="Fan G.Y."/>
            <person name="Tong Y."/>
            <person name="Zhang D."/>
            <person name="Mao C.L."/>
            <person name="Liu Y.L."/>
            <person name="Hao S.J."/>
            <person name="Liu W.Q."/>
            <person name="Lv M.Q."/>
            <person name="Zhang H.B."/>
            <person name="Liu Y."/>
            <person name="Hu-Tang G.R."/>
            <person name="Wang J.P."/>
            <person name="Wang J.H."/>
            <person name="Sun Y.H."/>
            <person name="Ni S.B."/>
            <person name="Chen W.B."/>
            <person name="Zhang X.C."/>
            <person name="Jiao Y.N."/>
            <person name="Eichler E.E."/>
            <person name="Li G.H."/>
            <person name="Liu X."/>
            <person name="Gao L.Z."/>
        </authorList>
    </citation>
    <scope>NUCLEOTIDE SEQUENCE [LARGE SCALE GENOMIC DNA]</scope>
    <source>
        <strain evidence="9">cv. GT1</strain>
        <tissue evidence="8">Leaf</tissue>
    </source>
</reference>
<keyword evidence="5 6" id="KW-0472">Membrane</keyword>
<feature type="transmembrane region" description="Helical" evidence="6">
    <location>
        <begin position="20"/>
        <end position="38"/>
    </location>
</feature>
<feature type="transmembrane region" description="Helical" evidence="6">
    <location>
        <begin position="68"/>
        <end position="88"/>
    </location>
</feature>
<feature type="domain" description="MrpA C-terminal/MbhD" evidence="7">
    <location>
        <begin position="133"/>
        <end position="191"/>
    </location>
</feature>
<dbReference type="Pfam" id="PF03334">
    <property type="entry name" value="PhaG_MnhG_YufB"/>
    <property type="match status" value="1"/>
</dbReference>
<dbReference type="InterPro" id="IPR050616">
    <property type="entry name" value="CPA3_Na-H_Antiporter_A"/>
</dbReference>
<protein>
    <recommendedName>
        <fullName evidence="7">MrpA C-terminal/MbhD domain-containing protein</fullName>
    </recommendedName>
</protein>
<evidence type="ECO:0000256" key="3">
    <source>
        <dbReference type="ARBA" id="ARBA00022692"/>
    </source>
</evidence>
<evidence type="ECO:0000256" key="6">
    <source>
        <dbReference type="SAM" id="Phobius"/>
    </source>
</evidence>